<dbReference type="InterPro" id="IPR012094">
    <property type="entry name" value="tRNA_Ile_lys_synt"/>
</dbReference>
<keyword evidence="4" id="KW-0067">ATP-binding</keyword>
<dbReference type="InterPro" id="IPR011063">
    <property type="entry name" value="TilS/TtcA_N"/>
</dbReference>
<protein>
    <recommendedName>
        <fullName evidence="6">tRNA(Ile)-lysidine synthase, chloroplastic</fullName>
        <ecNumber evidence="6">6.3.4.19</ecNumber>
    </recommendedName>
    <alternativeName>
        <fullName evidence="6">tRNA(Ile)-2-lysyl-cytidine synthase</fullName>
    </alternativeName>
    <alternativeName>
        <fullName evidence="6">tRNA(Ile)-lysidine synthetase</fullName>
    </alternativeName>
</protein>
<dbReference type="Gene3D" id="3.40.50.620">
    <property type="entry name" value="HUPs"/>
    <property type="match status" value="1"/>
</dbReference>
<reference evidence="8" key="1">
    <citation type="journal article" date="2014" name="J. Plant Res.">
        <title>Analysis of the complete plastid genome of the unicellular red alga Porphyridium purpureum.</title>
        <authorList>
            <person name="Tajima N."/>
            <person name="Sato S."/>
            <person name="Maruyama F."/>
            <person name="Kurokawa K."/>
            <person name="Ohta H."/>
            <person name="Tabata S."/>
            <person name="Sekine K."/>
            <person name="Moriyama T."/>
            <person name="Sato N."/>
        </authorList>
    </citation>
    <scope>NUCLEOTIDE SEQUENCE</scope>
</reference>
<dbReference type="RefSeq" id="YP_008965656.1">
    <property type="nucleotide sequence ID" value="NC_023133.1"/>
</dbReference>
<dbReference type="PANTHER" id="PTHR43033:SF1">
    <property type="entry name" value="TRNA(ILE)-LYSIDINE SYNTHASE-RELATED"/>
    <property type="match status" value="1"/>
</dbReference>
<feature type="domain" description="tRNA(Ile)-lysidine/2-thiocytidine synthase N-terminal" evidence="7">
    <location>
        <begin position="45"/>
        <end position="204"/>
    </location>
</feature>
<dbReference type="EC" id="6.3.4.19" evidence="6"/>
<comment type="subcellular location">
    <subcellularLocation>
        <location evidence="6">Plastid</location>
        <location evidence="6">Chloroplast</location>
    </subcellularLocation>
</comment>
<keyword evidence="8" id="KW-0150">Chloroplast</keyword>
<evidence type="ECO:0000256" key="2">
    <source>
        <dbReference type="ARBA" id="ARBA00022694"/>
    </source>
</evidence>
<proteinExistence type="inferred from homology"/>
<evidence type="ECO:0000256" key="1">
    <source>
        <dbReference type="ARBA" id="ARBA00022598"/>
    </source>
</evidence>
<dbReference type="Gene3D" id="1.20.59.20">
    <property type="match status" value="1"/>
</dbReference>
<dbReference type="InterPro" id="IPR014729">
    <property type="entry name" value="Rossmann-like_a/b/a_fold"/>
</dbReference>
<evidence type="ECO:0000313" key="8">
    <source>
        <dbReference type="EMBL" id="BAO23632.1"/>
    </source>
</evidence>
<dbReference type="GO" id="GO:0005524">
    <property type="term" value="F:ATP binding"/>
    <property type="evidence" value="ECO:0007669"/>
    <property type="project" value="UniProtKB-KW"/>
</dbReference>
<keyword evidence="1 6" id="KW-0436">Ligase</keyword>
<dbReference type="Pfam" id="PF01171">
    <property type="entry name" value="ATP_bind_3"/>
    <property type="match status" value="1"/>
</dbReference>
<organism evidence="8">
    <name type="scientific">Porphyridium purpureum</name>
    <name type="common">Red alga</name>
    <name type="synonym">Porphyridium cruentum</name>
    <dbReference type="NCBI Taxonomy" id="35688"/>
    <lineage>
        <taxon>Eukaryota</taxon>
        <taxon>Rhodophyta</taxon>
        <taxon>Bangiophyceae</taxon>
        <taxon>Porphyridiales</taxon>
        <taxon>Porphyridiaceae</taxon>
        <taxon>Porphyridium</taxon>
    </lineage>
</organism>
<comment type="caution">
    <text evidence="6">Lacks conserved residue(s) required for the propagation of feature annotation.</text>
</comment>
<keyword evidence="3" id="KW-0547">Nucleotide-binding</keyword>
<dbReference type="AlphaFoldDB" id="W0RYW8"/>
<dbReference type="CDD" id="cd01992">
    <property type="entry name" value="TilS_N"/>
    <property type="match status" value="1"/>
</dbReference>
<geneLocation type="chloroplast" evidence="8"/>
<evidence type="ECO:0000259" key="7">
    <source>
        <dbReference type="Pfam" id="PF01171"/>
    </source>
</evidence>
<dbReference type="SUPFAM" id="SSF52402">
    <property type="entry name" value="Adenine nucleotide alpha hydrolases-like"/>
    <property type="match status" value="1"/>
</dbReference>
<accession>W0RYW8</accession>
<dbReference type="HAMAP" id="MF_01161">
    <property type="entry name" value="tRNA_Ile_lys_synt"/>
    <property type="match status" value="1"/>
</dbReference>
<comment type="function">
    <text evidence="6">Ligates lysine onto the cytidine present at position 34 of the AUA codon-specific tRNA(Ile) that contains the anticodon CAU, in an ATP-dependent manner. Cytidine is converted to lysidine, thus changing the amino acid specificity of the tRNA from methionine to isoleucine.</text>
</comment>
<evidence type="ECO:0000256" key="4">
    <source>
        <dbReference type="ARBA" id="ARBA00022840"/>
    </source>
</evidence>
<dbReference type="NCBIfam" id="TIGR02432">
    <property type="entry name" value="lysidine_TilS_N"/>
    <property type="match status" value="1"/>
</dbReference>
<dbReference type="InterPro" id="IPR012795">
    <property type="entry name" value="tRNA_Ile_lys_synt_N"/>
</dbReference>
<keyword evidence="2 6" id="KW-0819">tRNA processing</keyword>
<comment type="similarity">
    <text evidence="6">Belongs to the tRNA(Ile)-lysidine synthase family.</text>
</comment>
<dbReference type="GO" id="GO:0009507">
    <property type="term" value="C:chloroplast"/>
    <property type="evidence" value="ECO:0007669"/>
    <property type="project" value="UniProtKB-SubCell"/>
</dbReference>
<dbReference type="GO" id="GO:0006400">
    <property type="term" value="P:tRNA modification"/>
    <property type="evidence" value="ECO:0007669"/>
    <property type="project" value="UniProtKB-UniRule"/>
</dbReference>
<keyword evidence="8" id="KW-0934">Plastid</keyword>
<name>W0RYW8_PORPP</name>
<dbReference type="GO" id="GO:0032267">
    <property type="term" value="F:tRNA(Ile)-lysidine synthase activity"/>
    <property type="evidence" value="ECO:0007669"/>
    <property type="project" value="UniProtKB-EC"/>
</dbReference>
<sequence length="328" mass="39302">MYLCSKLLISLTTFVHFWISFLLGSNNDWNIIYYWILNIFKIEFGQDSISLLKLLSDLTELDTFNILAIHFDHQWRVDSKINCTYYCFNSNSFKDDEVSSRKWRYNELIVLSSYLNIEYIATAHTSTDKVETLFYNLMRGTGLNGGITSNSEILYLTNKIKIIRPLFNITRNEIYWLTRKFFIPIWTDFTNFNYNKTRNKIRNELIPYIKNQFNPRLDSELCKFINNLVYEFDYIQLKACFLYKMIVHPIKNSLNRNVLKKLHPAIQLRIITIFLYPTNQSNNFDIYFNHINKNIKNTIFSLDHGYYIYIGENWLHILKRPDNIPIIN</sequence>
<evidence type="ECO:0000256" key="3">
    <source>
        <dbReference type="ARBA" id="ARBA00022741"/>
    </source>
</evidence>
<evidence type="ECO:0000256" key="5">
    <source>
        <dbReference type="ARBA" id="ARBA00048539"/>
    </source>
</evidence>
<dbReference type="SUPFAM" id="SSF82829">
    <property type="entry name" value="MesJ substrate recognition domain-like"/>
    <property type="match status" value="1"/>
</dbReference>
<comment type="catalytic activity">
    <reaction evidence="5 6">
        <text>cytidine(34) in tRNA(Ile2) + L-lysine + ATP = lysidine(34) in tRNA(Ile2) + AMP + diphosphate + H(+)</text>
        <dbReference type="Rhea" id="RHEA:43744"/>
        <dbReference type="Rhea" id="RHEA-COMP:10625"/>
        <dbReference type="Rhea" id="RHEA-COMP:10670"/>
        <dbReference type="ChEBI" id="CHEBI:15378"/>
        <dbReference type="ChEBI" id="CHEBI:30616"/>
        <dbReference type="ChEBI" id="CHEBI:32551"/>
        <dbReference type="ChEBI" id="CHEBI:33019"/>
        <dbReference type="ChEBI" id="CHEBI:82748"/>
        <dbReference type="ChEBI" id="CHEBI:83665"/>
        <dbReference type="ChEBI" id="CHEBI:456215"/>
        <dbReference type="EC" id="6.3.4.19"/>
    </reaction>
</comment>
<dbReference type="EMBL" id="AP012987">
    <property type="protein sequence ID" value="BAO23632.1"/>
    <property type="molecule type" value="Genomic_DNA"/>
</dbReference>
<evidence type="ECO:0000256" key="6">
    <source>
        <dbReference type="HAMAP-Rule" id="MF_01161"/>
    </source>
</evidence>
<dbReference type="GeneID" id="17964087"/>
<dbReference type="PANTHER" id="PTHR43033">
    <property type="entry name" value="TRNA(ILE)-LYSIDINE SYNTHASE-RELATED"/>
    <property type="match status" value="1"/>
</dbReference>
<gene>
    <name evidence="8" type="primary">ycf62</name>
    <name evidence="6" type="synonym">tilS</name>
</gene>